<dbReference type="InterPro" id="IPR018163">
    <property type="entry name" value="Thr/Ala-tRNA-synth_IIc_edit"/>
</dbReference>
<protein>
    <recommendedName>
        <fullName evidence="5">Metal-dependent hydrolase</fullName>
    </recommendedName>
</protein>
<dbReference type="Gene3D" id="3.30.980.10">
    <property type="entry name" value="Threonyl-trna Synthetase, Chain A, domain 2"/>
    <property type="match status" value="1"/>
</dbReference>
<reference evidence="3" key="2">
    <citation type="submission" date="2020-09" db="EMBL/GenBank/DDBJ databases">
        <authorList>
            <person name="Sun Q."/>
            <person name="Ohkuma M."/>
        </authorList>
    </citation>
    <scope>NUCLEOTIDE SEQUENCE</scope>
    <source>
        <strain evidence="3">JCM 4059</strain>
    </source>
</reference>
<dbReference type="Proteomes" id="UP000638313">
    <property type="component" value="Unassembled WGS sequence"/>
</dbReference>
<gene>
    <name evidence="3" type="ORF">GCM10010218_32580</name>
</gene>
<comment type="caution">
    <text evidence="3">The sequence shown here is derived from an EMBL/GenBank/DDBJ whole genome shotgun (WGS) entry which is preliminary data.</text>
</comment>
<proteinExistence type="predicted"/>
<evidence type="ECO:0000313" key="3">
    <source>
        <dbReference type="EMBL" id="GHF48581.1"/>
    </source>
</evidence>
<sequence length="287" mass="30482">MNSTEVLFPQGTLTATARVDRLEPAGDGRTLLVVDRTPFHPLDHTWPDQPADTGTVTLAGRAYDVVDVVTGAAGPDGDDGLHLGRDIPVRRGTPGWTFVAVHVLATPDGAPAAAPGDEAVLAADPELRADLSRGHTGCHLMSLALNKCLAGLWSKTPRTDPLGNPDFDQAAITESRIVRRGSVDRYRLGKSLRKSGFDSQALTDRLPELEAAVTAQVTAWVEAAAPAGIHCEGPHLDGRRWWTCALPDGEARMPCGGTHLTNTSELGKPEIRFESAPGELVITTGWA</sequence>
<keyword evidence="1" id="KW-0479">Metal-binding</keyword>
<dbReference type="AlphaFoldDB" id="A0A919B4H2"/>
<dbReference type="EMBL" id="BNBD01000005">
    <property type="protein sequence ID" value="GHF48581.1"/>
    <property type="molecule type" value="Genomic_DNA"/>
</dbReference>
<evidence type="ECO:0000256" key="2">
    <source>
        <dbReference type="ARBA" id="ARBA00022833"/>
    </source>
</evidence>
<dbReference type="GO" id="GO:0000166">
    <property type="term" value="F:nucleotide binding"/>
    <property type="evidence" value="ECO:0007669"/>
    <property type="project" value="InterPro"/>
</dbReference>
<evidence type="ECO:0000313" key="4">
    <source>
        <dbReference type="Proteomes" id="UP000638313"/>
    </source>
</evidence>
<organism evidence="3 4">
    <name type="scientific">Streptomyces mashuensis</name>
    <dbReference type="NCBI Taxonomy" id="33904"/>
    <lineage>
        <taxon>Bacteria</taxon>
        <taxon>Bacillati</taxon>
        <taxon>Actinomycetota</taxon>
        <taxon>Actinomycetes</taxon>
        <taxon>Kitasatosporales</taxon>
        <taxon>Streptomycetaceae</taxon>
        <taxon>Streptomyces</taxon>
    </lineage>
</organism>
<dbReference type="RefSeq" id="WP_190130268.1">
    <property type="nucleotide sequence ID" value="NZ_BNBD01000005.1"/>
</dbReference>
<keyword evidence="2" id="KW-0862">Zinc</keyword>
<reference evidence="3" key="1">
    <citation type="journal article" date="2014" name="Int. J. Syst. Evol. Microbiol.">
        <title>Complete genome sequence of Corynebacterium casei LMG S-19264T (=DSM 44701T), isolated from a smear-ripened cheese.</title>
        <authorList>
            <consortium name="US DOE Joint Genome Institute (JGI-PGF)"/>
            <person name="Walter F."/>
            <person name="Albersmeier A."/>
            <person name="Kalinowski J."/>
            <person name="Ruckert C."/>
        </authorList>
    </citation>
    <scope>NUCLEOTIDE SEQUENCE</scope>
    <source>
        <strain evidence="3">JCM 4059</strain>
    </source>
</reference>
<evidence type="ECO:0008006" key="5">
    <source>
        <dbReference type="Google" id="ProtNLM"/>
    </source>
</evidence>
<accession>A0A919B4H2</accession>
<dbReference type="PANTHER" id="PTHR43462:SF1">
    <property type="entry name" value="ALANYL-TRNA EDITING PROTEIN AARSD1"/>
    <property type="match status" value="1"/>
</dbReference>
<dbReference type="InterPro" id="IPR051335">
    <property type="entry name" value="Alanyl-tRNA_Editing_Enzymes"/>
</dbReference>
<dbReference type="GO" id="GO:0046872">
    <property type="term" value="F:metal ion binding"/>
    <property type="evidence" value="ECO:0007669"/>
    <property type="project" value="UniProtKB-KW"/>
</dbReference>
<name>A0A919B4H2_9ACTN</name>
<keyword evidence="4" id="KW-1185">Reference proteome</keyword>
<dbReference type="PANTHER" id="PTHR43462">
    <property type="entry name" value="ALANYL-TRNA EDITING PROTEIN"/>
    <property type="match status" value="1"/>
</dbReference>
<evidence type="ECO:0000256" key="1">
    <source>
        <dbReference type="ARBA" id="ARBA00022723"/>
    </source>
</evidence>
<dbReference type="SUPFAM" id="SSF55186">
    <property type="entry name" value="ThrRS/AlaRS common domain"/>
    <property type="match status" value="1"/>
</dbReference>
<dbReference type="GO" id="GO:0002161">
    <property type="term" value="F:aminoacyl-tRNA deacylase activity"/>
    <property type="evidence" value="ECO:0007669"/>
    <property type="project" value="UniProtKB-ARBA"/>
</dbReference>